<organism evidence="1 2">
    <name type="scientific">Hymenolepis diminuta</name>
    <name type="common">Rat tapeworm</name>
    <dbReference type="NCBI Taxonomy" id="6216"/>
    <lineage>
        <taxon>Eukaryota</taxon>
        <taxon>Metazoa</taxon>
        <taxon>Spiralia</taxon>
        <taxon>Lophotrochozoa</taxon>
        <taxon>Platyhelminthes</taxon>
        <taxon>Cestoda</taxon>
        <taxon>Eucestoda</taxon>
        <taxon>Cyclophyllidea</taxon>
        <taxon>Hymenolepididae</taxon>
        <taxon>Hymenolepis</taxon>
    </lineage>
</organism>
<keyword evidence="2" id="KW-1185">Reference proteome</keyword>
<dbReference type="AlphaFoldDB" id="A0A564YFL1"/>
<accession>A0A564YFL1</accession>
<dbReference type="Proteomes" id="UP000321570">
    <property type="component" value="Unassembled WGS sequence"/>
</dbReference>
<dbReference type="EMBL" id="CABIJS010000199">
    <property type="protein sequence ID" value="VUZ45986.1"/>
    <property type="molecule type" value="Genomic_DNA"/>
</dbReference>
<dbReference type="InterPro" id="IPR036186">
    <property type="entry name" value="Serpin_sf"/>
</dbReference>
<sequence>MAPVDLTLNNVNFPLNDVLKAMDLREVSDPERAVLSYASKQSQVDDSNKCQQNIIVPTAEGNIYSRNQVIQFETNHPYLYIIFSKSGIPLFVGHLSQPIAPKSTNLQRSEVVIKKII</sequence>
<protein>
    <recommendedName>
        <fullName evidence="3">Serpin domain-containing protein</fullName>
    </recommendedName>
</protein>
<name>A0A564YFL1_HYMDI</name>
<gene>
    <name evidence="1" type="ORF">WMSIL1_LOCUS5912</name>
</gene>
<reference evidence="1 2" key="1">
    <citation type="submission" date="2019-07" db="EMBL/GenBank/DDBJ databases">
        <authorList>
            <person name="Jastrzebski P J."/>
            <person name="Paukszto L."/>
            <person name="Jastrzebski P J."/>
        </authorList>
    </citation>
    <scope>NUCLEOTIDE SEQUENCE [LARGE SCALE GENOMIC DNA]</scope>
    <source>
        <strain evidence="1 2">WMS-il1</strain>
    </source>
</reference>
<proteinExistence type="predicted"/>
<evidence type="ECO:0000313" key="1">
    <source>
        <dbReference type="EMBL" id="VUZ45986.1"/>
    </source>
</evidence>
<dbReference type="InterPro" id="IPR042178">
    <property type="entry name" value="Serpin_sf_1"/>
</dbReference>
<dbReference type="SUPFAM" id="SSF56574">
    <property type="entry name" value="Serpins"/>
    <property type="match status" value="1"/>
</dbReference>
<evidence type="ECO:0008006" key="3">
    <source>
        <dbReference type="Google" id="ProtNLM"/>
    </source>
</evidence>
<dbReference type="Gene3D" id="3.30.497.10">
    <property type="entry name" value="Antithrombin, subunit I, domain 2"/>
    <property type="match status" value="1"/>
</dbReference>
<evidence type="ECO:0000313" key="2">
    <source>
        <dbReference type="Proteomes" id="UP000321570"/>
    </source>
</evidence>